<dbReference type="Proteomes" id="UP000053831">
    <property type="component" value="Unassembled WGS sequence"/>
</dbReference>
<dbReference type="EMBL" id="LGSR01000006">
    <property type="protein sequence ID" value="KOS22119.1"/>
    <property type="molecule type" value="Genomic_DNA"/>
</dbReference>
<comment type="caution">
    <text evidence="3">The sequence shown here is derived from an EMBL/GenBank/DDBJ whole genome shotgun (WGS) entry which is preliminary data.</text>
</comment>
<gene>
    <name evidence="3" type="ORF">ESCO_001757</name>
</gene>
<name>A0A0M9VWI8_ESCWE</name>
<dbReference type="Pfam" id="PF21203">
    <property type="entry name" value="ECM10"/>
    <property type="match status" value="1"/>
</dbReference>
<organism evidence="3 4">
    <name type="scientific">Escovopsis weberi</name>
    <dbReference type="NCBI Taxonomy" id="150374"/>
    <lineage>
        <taxon>Eukaryota</taxon>
        <taxon>Fungi</taxon>
        <taxon>Dikarya</taxon>
        <taxon>Ascomycota</taxon>
        <taxon>Pezizomycotina</taxon>
        <taxon>Sordariomycetes</taxon>
        <taxon>Hypocreomycetidae</taxon>
        <taxon>Hypocreales</taxon>
        <taxon>Hypocreaceae</taxon>
        <taxon>Escovopsis</taxon>
    </lineage>
</organism>
<feature type="signal peptide" evidence="2">
    <location>
        <begin position="1"/>
        <end position="18"/>
    </location>
</feature>
<keyword evidence="4" id="KW-1185">Reference proteome</keyword>
<keyword evidence="2" id="KW-0732">Signal</keyword>
<accession>A0A0M9VWI8</accession>
<protein>
    <recommendedName>
        <fullName evidence="5">Cyclin-dependent protein kinase regulator pho80</fullName>
    </recommendedName>
</protein>
<evidence type="ECO:0000313" key="3">
    <source>
        <dbReference type="EMBL" id="KOS22119.1"/>
    </source>
</evidence>
<reference evidence="3 4" key="1">
    <citation type="submission" date="2015-07" db="EMBL/GenBank/DDBJ databases">
        <title>The genome of the fungus Escovopsis weberi, a specialized disease agent of ant agriculture.</title>
        <authorList>
            <person name="de Man T.J."/>
            <person name="Stajich J.E."/>
            <person name="Kubicek C.P."/>
            <person name="Chenthamara K."/>
            <person name="Atanasova L."/>
            <person name="Druzhinina I.S."/>
            <person name="Birnbaum S."/>
            <person name="Barribeau S.M."/>
            <person name="Teiling C."/>
            <person name="Suen G."/>
            <person name="Currie C."/>
            <person name="Gerardo N.M."/>
        </authorList>
    </citation>
    <scope>NUCLEOTIDE SEQUENCE [LARGE SCALE GENOMIC DNA]</scope>
</reference>
<evidence type="ECO:0000256" key="1">
    <source>
        <dbReference type="SAM" id="MobiDB-lite"/>
    </source>
</evidence>
<dbReference type="PANTHER" id="PTHR39219">
    <property type="entry name" value="ER MEMBRANE PROTEIN COMPLEX SUBUNIT 10"/>
    <property type="match status" value="1"/>
</dbReference>
<feature type="compositionally biased region" description="Low complexity" evidence="1">
    <location>
        <begin position="33"/>
        <end position="43"/>
    </location>
</feature>
<dbReference type="AlphaFoldDB" id="A0A0M9VWI8"/>
<evidence type="ECO:0000313" key="4">
    <source>
        <dbReference type="Proteomes" id="UP000053831"/>
    </source>
</evidence>
<sequence>MRITTLLSALCAATLASASPRTAQLYIQPLSPPSSSSSSSSSSSPPPPPTPFAEIAYDASSPAAASVIAYEHPQTPPSPAGALRIGLYDPASARWLSGTSVAGAANFGKGFAPHVVLTVDAAGEVLGAACRGVRIDAGATRDFGPRAVVVVQGSAGVPELGRPVVVAPGGRKAAEEPEKTFLQKYWWMIAIAVLMAMSGGGPEK</sequence>
<dbReference type="OrthoDB" id="1894652at2759"/>
<dbReference type="PANTHER" id="PTHR39219:SF1">
    <property type="entry name" value="ER MEMBRANE PROTEIN COMPLEX SUBUNIT 10"/>
    <property type="match status" value="1"/>
</dbReference>
<feature type="chain" id="PRO_5005839470" description="Cyclin-dependent protein kinase regulator pho80" evidence="2">
    <location>
        <begin position="19"/>
        <end position="204"/>
    </location>
</feature>
<dbReference type="STRING" id="150374.A0A0M9VWI8"/>
<evidence type="ECO:0000256" key="2">
    <source>
        <dbReference type="SAM" id="SignalP"/>
    </source>
</evidence>
<feature type="region of interest" description="Disordered" evidence="1">
    <location>
        <begin position="27"/>
        <end position="55"/>
    </location>
</feature>
<proteinExistence type="predicted"/>
<evidence type="ECO:0008006" key="5">
    <source>
        <dbReference type="Google" id="ProtNLM"/>
    </source>
</evidence>